<dbReference type="PANTHER" id="PTHR13338:SF4">
    <property type="entry name" value="NADH DEHYDROGENASE [UBIQUINONE] 1 ALPHA SUBCOMPLEX ASSEMBLY FACTOR 4"/>
    <property type="match status" value="1"/>
</dbReference>
<dbReference type="GO" id="GO:0005739">
    <property type="term" value="C:mitochondrion"/>
    <property type="evidence" value="ECO:0007669"/>
    <property type="project" value="TreeGrafter"/>
</dbReference>
<evidence type="ECO:0000256" key="3">
    <source>
        <dbReference type="ARBA" id="ARBA00021777"/>
    </source>
</evidence>
<proteinExistence type="inferred from homology"/>
<dbReference type="Proteomes" id="UP000515129">
    <property type="component" value="Chromosome 45"/>
</dbReference>
<organism evidence="5 6">
    <name type="scientific">Carassius auratus</name>
    <name type="common">Goldfish</name>
    <dbReference type="NCBI Taxonomy" id="7957"/>
    <lineage>
        <taxon>Eukaryota</taxon>
        <taxon>Metazoa</taxon>
        <taxon>Chordata</taxon>
        <taxon>Craniata</taxon>
        <taxon>Vertebrata</taxon>
        <taxon>Euteleostomi</taxon>
        <taxon>Actinopterygii</taxon>
        <taxon>Neopterygii</taxon>
        <taxon>Teleostei</taxon>
        <taxon>Ostariophysi</taxon>
        <taxon>Cypriniformes</taxon>
        <taxon>Cyprinidae</taxon>
        <taxon>Cyprininae</taxon>
        <taxon>Carassius</taxon>
    </lineage>
</organism>
<dbReference type="AlphaFoldDB" id="A0A6P6LZ52"/>
<evidence type="ECO:0000313" key="6">
    <source>
        <dbReference type="RefSeq" id="XP_026089749.1"/>
    </source>
</evidence>
<evidence type="ECO:0000256" key="1">
    <source>
        <dbReference type="ARBA" id="ARBA00010698"/>
    </source>
</evidence>
<dbReference type="KEGG" id="caua:113063511"/>
<evidence type="ECO:0000313" key="5">
    <source>
        <dbReference type="Proteomes" id="UP000515129"/>
    </source>
</evidence>
<comment type="subunit">
    <text evidence="2">Binds calmodulin. Interacts with NDUFAF3.</text>
</comment>
<dbReference type="RefSeq" id="XP_026089749.1">
    <property type="nucleotide sequence ID" value="XM_026233964.1"/>
</dbReference>
<keyword evidence="5" id="KW-1185">Reference proteome</keyword>
<sequence length="193" mass="21770">MSSAAEISNMGSKVTRMIRNFNVENRALREISKAKPKAAPRHPSSSNFPQEDIPATSISEEICQRNDPLLSMLKDVYVESKDPVSQAEAVPVVKKIKQEMPRRELKYSLPGDSYGFLDVTDVPKGKLSLVEALTALNNHKRMPKIWTPEKLAQEYSLDLKDAKALTDFFFPFDVKIIPPQTEKTKQIQDSSHI</sequence>
<dbReference type="GeneID" id="113063511"/>
<comment type="similarity">
    <text evidence="1">Belongs to the NDUFAF4 family.</text>
</comment>
<protein>
    <recommendedName>
        <fullName evidence="3">NADH dehydrogenase [ubiquinone] 1 alpha subcomplex assembly factor 4</fullName>
    </recommendedName>
</protein>
<feature type="region of interest" description="Disordered" evidence="4">
    <location>
        <begin position="29"/>
        <end position="53"/>
    </location>
</feature>
<gene>
    <name evidence="6" type="primary">LOC113063511</name>
</gene>
<evidence type="ECO:0000256" key="2">
    <source>
        <dbReference type="ARBA" id="ARBA00011265"/>
    </source>
</evidence>
<accession>A0A6P6LZ52</accession>
<dbReference type="OrthoDB" id="2434756at2759"/>
<dbReference type="PANTHER" id="PTHR13338">
    <property type="entry name" value="UPF0240 PROTEIN"/>
    <property type="match status" value="1"/>
</dbReference>
<evidence type="ECO:0000256" key="4">
    <source>
        <dbReference type="SAM" id="MobiDB-lite"/>
    </source>
</evidence>
<dbReference type="GO" id="GO:0032981">
    <property type="term" value="P:mitochondrial respiratory chain complex I assembly"/>
    <property type="evidence" value="ECO:0007669"/>
    <property type="project" value="InterPro"/>
</dbReference>
<dbReference type="Pfam" id="PF06784">
    <property type="entry name" value="UPF0240"/>
    <property type="match status" value="1"/>
</dbReference>
<reference evidence="6" key="1">
    <citation type="submission" date="2025-08" db="UniProtKB">
        <authorList>
            <consortium name="RefSeq"/>
        </authorList>
    </citation>
    <scope>IDENTIFICATION</scope>
    <source>
        <strain evidence="6">Wakin</strain>
        <tissue evidence="6">Muscle</tissue>
    </source>
</reference>
<dbReference type="InterPro" id="IPR009622">
    <property type="entry name" value="NDUFAF4"/>
</dbReference>
<name>A0A6P6LZ52_CARAU</name>